<keyword evidence="1" id="KW-0472">Membrane</keyword>
<protein>
    <submittedName>
        <fullName evidence="2">Uncharacterized protein</fullName>
    </submittedName>
</protein>
<dbReference type="STRING" id="43928.SAMN05443636_0248"/>
<dbReference type="InterPro" id="IPR055955">
    <property type="entry name" value="DUF7533"/>
</dbReference>
<proteinExistence type="predicted"/>
<keyword evidence="3" id="KW-1185">Reference proteome</keyword>
<sequence length="88" mass="8680">MALGILEQVGLAATLIFALPVAVYGIQTIIDGGTVFGALALAIAVLMVVLPRRLTSPDDVPAKAAETAVGAVVNGSDGTDGSDGDGET</sequence>
<dbReference type="AlphaFoldDB" id="A0A1M5JSA4"/>
<evidence type="ECO:0000313" key="2">
    <source>
        <dbReference type="EMBL" id="SHG43424.1"/>
    </source>
</evidence>
<organism evidence="2 3">
    <name type="scientific">Halobaculum gomorrense</name>
    <dbReference type="NCBI Taxonomy" id="43928"/>
    <lineage>
        <taxon>Archaea</taxon>
        <taxon>Methanobacteriati</taxon>
        <taxon>Methanobacteriota</taxon>
        <taxon>Stenosarchaea group</taxon>
        <taxon>Halobacteria</taxon>
        <taxon>Halobacteriales</taxon>
        <taxon>Haloferacaceae</taxon>
        <taxon>Halobaculum</taxon>
    </lineage>
</organism>
<evidence type="ECO:0000256" key="1">
    <source>
        <dbReference type="SAM" id="Phobius"/>
    </source>
</evidence>
<name>A0A1M5JSA4_9EURY</name>
<dbReference type="Pfam" id="PF24377">
    <property type="entry name" value="DUF7533"/>
    <property type="match status" value="1"/>
</dbReference>
<feature type="transmembrane region" description="Helical" evidence="1">
    <location>
        <begin position="32"/>
        <end position="50"/>
    </location>
</feature>
<dbReference type="OrthoDB" id="157531at2157"/>
<accession>A0A1M5JSA4</accession>
<dbReference type="Proteomes" id="UP000184357">
    <property type="component" value="Unassembled WGS sequence"/>
</dbReference>
<dbReference type="RefSeq" id="WP_073306589.1">
    <property type="nucleotide sequence ID" value="NZ_FQWV01000001.1"/>
</dbReference>
<dbReference type="EMBL" id="FQWV01000001">
    <property type="protein sequence ID" value="SHG43424.1"/>
    <property type="molecule type" value="Genomic_DNA"/>
</dbReference>
<gene>
    <name evidence="2" type="ORF">SAMN05443636_0248</name>
</gene>
<reference evidence="2 3" key="1">
    <citation type="submission" date="2016-11" db="EMBL/GenBank/DDBJ databases">
        <authorList>
            <person name="Jaros S."/>
            <person name="Januszkiewicz K."/>
            <person name="Wedrychowicz H."/>
        </authorList>
    </citation>
    <scope>NUCLEOTIDE SEQUENCE [LARGE SCALE GENOMIC DNA]</scope>
    <source>
        <strain evidence="2 3">DSM 9297</strain>
    </source>
</reference>
<keyword evidence="1" id="KW-0812">Transmembrane</keyword>
<feature type="transmembrane region" description="Helical" evidence="1">
    <location>
        <begin position="9"/>
        <end position="26"/>
    </location>
</feature>
<keyword evidence="1" id="KW-1133">Transmembrane helix</keyword>
<evidence type="ECO:0000313" key="3">
    <source>
        <dbReference type="Proteomes" id="UP000184357"/>
    </source>
</evidence>